<dbReference type="PANTHER" id="PTHR37539:SF1">
    <property type="entry name" value="ER-BOUND OXYGENASE MPAB_MPAB'_RUBBER OXYGENASE CATALYTIC DOMAIN-CONTAINING PROTEIN"/>
    <property type="match status" value="1"/>
</dbReference>
<reference evidence="3" key="2">
    <citation type="submission" date="2020-09" db="EMBL/GenBank/DDBJ databases">
        <authorList>
            <person name="Sun Q."/>
            <person name="Zhou Y."/>
        </authorList>
    </citation>
    <scope>NUCLEOTIDE SEQUENCE</scope>
    <source>
        <strain evidence="3">CGMCC 4.7110</strain>
    </source>
</reference>
<evidence type="ECO:0000256" key="1">
    <source>
        <dbReference type="SAM" id="MobiDB-lite"/>
    </source>
</evidence>
<organism evidence="3 4">
    <name type="scientific">Streptomyces fuscichromogenes</name>
    <dbReference type="NCBI Taxonomy" id="1324013"/>
    <lineage>
        <taxon>Bacteria</taxon>
        <taxon>Bacillati</taxon>
        <taxon>Actinomycetota</taxon>
        <taxon>Actinomycetes</taxon>
        <taxon>Kitasatosporales</taxon>
        <taxon>Streptomycetaceae</taxon>
        <taxon>Streptomyces</taxon>
    </lineage>
</organism>
<keyword evidence="4" id="KW-1185">Reference proteome</keyword>
<feature type="region of interest" description="Disordered" evidence="1">
    <location>
        <begin position="1"/>
        <end position="29"/>
    </location>
</feature>
<evidence type="ECO:0000259" key="2">
    <source>
        <dbReference type="Pfam" id="PF09995"/>
    </source>
</evidence>
<reference evidence="3" key="1">
    <citation type="journal article" date="2014" name="Int. J. Syst. Evol. Microbiol.">
        <title>Complete genome sequence of Corynebacterium casei LMG S-19264T (=DSM 44701T), isolated from a smear-ripened cheese.</title>
        <authorList>
            <consortium name="US DOE Joint Genome Institute (JGI-PGF)"/>
            <person name="Walter F."/>
            <person name="Albersmeier A."/>
            <person name="Kalinowski J."/>
            <person name="Ruckert C."/>
        </authorList>
    </citation>
    <scope>NUCLEOTIDE SEQUENCE</scope>
    <source>
        <strain evidence="3">CGMCC 4.7110</strain>
    </source>
</reference>
<evidence type="ECO:0000313" key="3">
    <source>
        <dbReference type="EMBL" id="GGN19340.1"/>
    </source>
</evidence>
<feature type="compositionally biased region" description="Basic and acidic residues" evidence="1">
    <location>
        <begin position="20"/>
        <end position="29"/>
    </location>
</feature>
<dbReference type="Proteomes" id="UP000653411">
    <property type="component" value="Unassembled WGS sequence"/>
</dbReference>
<dbReference type="Pfam" id="PF09995">
    <property type="entry name" value="MPAB_Lcp_cat"/>
    <property type="match status" value="1"/>
</dbReference>
<dbReference type="InterPro" id="IPR037473">
    <property type="entry name" value="Lcp-like"/>
</dbReference>
<dbReference type="InterPro" id="IPR018713">
    <property type="entry name" value="MPAB/Lcp_cat_dom"/>
</dbReference>
<dbReference type="EMBL" id="BMML01000011">
    <property type="protein sequence ID" value="GGN19340.1"/>
    <property type="molecule type" value="Genomic_DNA"/>
</dbReference>
<protein>
    <recommendedName>
        <fullName evidence="2">ER-bound oxygenase mpaB/mpaB'/Rubber oxygenase catalytic domain-containing protein</fullName>
    </recommendedName>
</protein>
<feature type="domain" description="ER-bound oxygenase mpaB/mpaB'/Rubber oxygenase catalytic" evidence="2">
    <location>
        <begin position="156"/>
        <end position="357"/>
    </location>
</feature>
<comment type="caution">
    <text evidence="3">The sequence shown here is derived from an EMBL/GenBank/DDBJ whole genome shotgun (WGS) entry which is preliminary data.</text>
</comment>
<gene>
    <name evidence="3" type="ORF">GCM10011578_049200</name>
</gene>
<dbReference type="RefSeq" id="WP_189264980.1">
    <property type="nucleotide sequence ID" value="NZ_BMML01000011.1"/>
</dbReference>
<dbReference type="PANTHER" id="PTHR37539">
    <property type="entry name" value="SECRETED PROTEIN-RELATED"/>
    <property type="match status" value="1"/>
</dbReference>
<name>A0A918CT82_9ACTN</name>
<proteinExistence type="predicted"/>
<accession>A0A918CT82</accession>
<evidence type="ECO:0000313" key="4">
    <source>
        <dbReference type="Proteomes" id="UP000653411"/>
    </source>
</evidence>
<dbReference type="AlphaFoldDB" id="A0A918CT82"/>
<dbReference type="GO" id="GO:0016491">
    <property type="term" value="F:oxidoreductase activity"/>
    <property type="evidence" value="ECO:0007669"/>
    <property type="project" value="InterPro"/>
</dbReference>
<sequence length="416" mass="46618">MTSPSLPAQDTRAASPYPQRFREAPERSTRHGKVLRRVAGVEQIDEKLLDLIGRRLYERDELGAELVQAMRSDAADPSGRVTMAQFNKALDEGIRVVPDAPDALVRFFAVVDEVPDWVDFDLVERGAGVLWRMGRVSTDVLLNLSLIGSYRYGGPADLLALTGALTSSKAMRRLGETETWTHAVAGAGGMRRDGQGFKLTVHVRLMHALMNNRYEHNGRWETERWGLPINQTDQASTLGLFNSILLMGTRFLGWRVSAEDAAAFMHLWKYVGWLLGINEDWLFDTEREQNAFNYHVLIAQSGQTDAGGALTQGILEGESRVDRGRLHPLRSWYARARLLGTLRYFLGKESMQELRIPVGLPWMVPAIFAKNLAASTVLDRTAGGRRYLEKAGAAYRKKRIDLLFEGARQKIGELPL</sequence>